<dbReference type="PRINTS" id="PR00023">
    <property type="entry name" value="ZPELLUCIDA"/>
</dbReference>
<keyword evidence="3" id="KW-0812">Transmembrane</keyword>
<evidence type="ECO:0000313" key="6">
    <source>
        <dbReference type="Proteomes" id="UP001318040"/>
    </source>
</evidence>
<dbReference type="SMART" id="SM00241">
    <property type="entry name" value="ZP"/>
    <property type="match status" value="1"/>
</dbReference>
<feature type="transmembrane region" description="Helical" evidence="3">
    <location>
        <begin position="968"/>
        <end position="991"/>
    </location>
</feature>
<sequence length="1002" mass="112860">MTGISHGHGERLTLLTPLLLLTTRSAFAEGNSSGIIDSACDGSFVQTFVNASFVNGHYWNVSVEDRSQGLHLLTPRFATQCGYTFHMSYNGMLTLRATLMSCHVYQQGSDQVLKMVWIFYPKNPLENISIIPYTTRCRTNYIWARREILCAENFREVSISRSSPNIPDVEIQQDDFDISMMMNTAQVWKIFFRLNNGSRFEVNIQQAFQMGYAVNSSDSRVVFRSPYFTNESSSMMIEGTMVDVIRPFVYYADRWSAFLLDMTTACPVREPECTEQDVVWTLPRILQPLVLHLAEVEYKETSVWVDFKKVDSTTMGQRGYVLTQTNATTSLSVPWGAEGGFNKSCWVNWHFGMEYIINLQIQHLWTDDVWDLTRIMIATKGSCPCREIRLQDDVCTDSGFAITMGLFLNGVSIVNLTIGAETFTVCDQDAGGLLLLQSVQAPCRSAEALDYQLHQQLVPWSPDAFYLVLEIPYSAKVVEKQYLVGTTTHVYMLAVKLVLLDTEAQYYITTVQQSCTRNDVVLPVAYGMCTTSSLILVVQPGSLDSSTLLFVGDIWLSNDAMEQMGYTFSRNATHFSISMPPDAKGLTIEEVTVSFVKYKFQLRLVDATTNETNFQLSVSCQFPTTDVVACFPNGTVAVAAPKGHTKPEVDLWRLALRERSCGPVYVNTTKAYFVFTVSSCGTSRTIEGAFLVYENEISLQKELLPEESPVITRDPEYRLKVICRYRINDTVVISSVVQARRGPTADEQLVPVPIVMKISRAGGPLMLQLDIRLYKDADYTSYYLDEEYPVVSYLQEPLYFEVRLLGLEDQSIEMFLENCWATNLPTADSQPRWDIIVNSCENANDNYLTVFHPVPHNSSVPFPQNVKRFEVKTFVFEMDIGNDFQGQLFFHCSVVVCDAVNFDDVCQMDCIPNRRRVARSGPSRGVAYGRVSSGAVSIFPPLGEPDMRSDERRQANAMEARTATGRCLLLLCCFLAIAALASAAVCVARLARVRHRSVSFSW</sequence>
<evidence type="ECO:0000313" key="7">
    <source>
        <dbReference type="RefSeq" id="XP_032810683.1"/>
    </source>
</evidence>
<keyword evidence="2" id="KW-0325">Glycoprotein</keyword>
<proteinExistence type="predicted"/>
<protein>
    <submittedName>
        <fullName evidence="7">Uncharacterized protein LOC116942639 isoform X1</fullName>
    </submittedName>
</protein>
<dbReference type="Gene3D" id="2.60.40.3210">
    <property type="entry name" value="Zona pellucida, ZP-N domain"/>
    <property type="match status" value="1"/>
</dbReference>
<evidence type="ECO:0000256" key="3">
    <source>
        <dbReference type="SAM" id="Phobius"/>
    </source>
</evidence>
<keyword evidence="6" id="KW-1185">Reference proteome</keyword>
<dbReference type="InterPro" id="IPR055355">
    <property type="entry name" value="ZP-C"/>
</dbReference>
<dbReference type="InterPro" id="IPR055356">
    <property type="entry name" value="ZP-N"/>
</dbReference>
<evidence type="ECO:0000256" key="4">
    <source>
        <dbReference type="SAM" id="SignalP"/>
    </source>
</evidence>
<dbReference type="PANTHER" id="PTHR47130:SF6">
    <property type="entry name" value="EGG ENVELOPE GLYCOPROTEIN-LIKE PRECURSOR"/>
    <property type="match status" value="1"/>
</dbReference>
<dbReference type="Pfam" id="PF00100">
    <property type="entry name" value="Zona_pellucida"/>
    <property type="match status" value="1"/>
</dbReference>
<gene>
    <name evidence="7" type="primary">LOC116942639</name>
</gene>
<reference evidence="7" key="1">
    <citation type="submission" date="2025-08" db="UniProtKB">
        <authorList>
            <consortium name="RefSeq"/>
        </authorList>
    </citation>
    <scope>IDENTIFICATION</scope>
    <source>
        <tissue evidence="7">Sperm</tissue>
    </source>
</reference>
<dbReference type="Gene3D" id="2.60.40.4100">
    <property type="entry name" value="Zona pellucida, ZP-C domain"/>
    <property type="match status" value="1"/>
</dbReference>
<dbReference type="KEGG" id="pmrn:116942639"/>
<dbReference type="PROSITE" id="PS51034">
    <property type="entry name" value="ZP_2"/>
    <property type="match status" value="1"/>
</dbReference>
<accession>A0AAJ7WVY5</accession>
<evidence type="ECO:0000256" key="1">
    <source>
        <dbReference type="ARBA" id="ARBA00023157"/>
    </source>
</evidence>
<feature type="signal peptide" evidence="4">
    <location>
        <begin position="1"/>
        <end position="28"/>
    </location>
</feature>
<dbReference type="AlphaFoldDB" id="A0AAJ7WVY5"/>
<keyword evidence="1" id="KW-1015">Disulfide bond</keyword>
<evidence type="ECO:0000259" key="5">
    <source>
        <dbReference type="PROSITE" id="PS51034"/>
    </source>
</evidence>
<dbReference type="RefSeq" id="XP_032810683.1">
    <property type="nucleotide sequence ID" value="XM_032954792.1"/>
</dbReference>
<feature type="chain" id="PRO_5042481083" evidence="4">
    <location>
        <begin position="29"/>
        <end position="1002"/>
    </location>
</feature>
<keyword evidence="3" id="KW-0472">Membrane</keyword>
<dbReference type="InterPro" id="IPR001507">
    <property type="entry name" value="ZP_dom"/>
</dbReference>
<keyword evidence="3" id="KW-1133">Transmembrane helix</keyword>
<feature type="domain" description="ZP" evidence="5">
    <location>
        <begin position="629"/>
        <end position="913"/>
    </location>
</feature>
<dbReference type="Proteomes" id="UP001318040">
    <property type="component" value="Chromosome 15"/>
</dbReference>
<organism evidence="6 7">
    <name type="scientific">Petromyzon marinus</name>
    <name type="common">Sea lamprey</name>
    <dbReference type="NCBI Taxonomy" id="7757"/>
    <lineage>
        <taxon>Eukaryota</taxon>
        <taxon>Metazoa</taxon>
        <taxon>Chordata</taxon>
        <taxon>Craniata</taxon>
        <taxon>Vertebrata</taxon>
        <taxon>Cyclostomata</taxon>
        <taxon>Hyperoartia</taxon>
        <taxon>Petromyzontiformes</taxon>
        <taxon>Petromyzontidae</taxon>
        <taxon>Petromyzon</taxon>
    </lineage>
</organism>
<evidence type="ECO:0000256" key="2">
    <source>
        <dbReference type="ARBA" id="ARBA00023180"/>
    </source>
</evidence>
<dbReference type="InterPro" id="IPR042235">
    <property type="entry name" value="ZP-C_dom"/>
</dbReference>
<dbReference type="Pfam" id="PF23344">
    <property type="entry name" value="ZP-N"/>
    <property type="match status" value="1"/>
</dbReference>
<dbReference type="InterPro" id="IPR048290">
    <property type="entry name" value="ZP_chr"/>
</dbReference>
<keyword evidence="4" id="KW-0732">Signal</keyword>
<name>A0AAJ7WVY5_PETMA</name>
<dbReference type="PANTHER" id="PTHR47130">
    <property type="entry name" value="SI:DKEY-19B23.11-RELATED"/>
    <property type="match status" value="1"/>
</dbReference>